<reference evidence="2 3" key="1">
    <citation type="submission" date="2019-11" db="EMBL/GenBank/DDBJ databases">
        <title>The genome sequence of Methylocystis heyeri.</title>
        <authorList>
            <person name="Oshkin I.Y."/>
            <person name="Miroshnikov K."/>
            <person name="Dedysh S.N."/>
        </authorList>
    </citation>
    <scope>NUCLEOTIDE SEQUENCE [LARGE SCALE GENOMIC DNA]</scope>
    <source>
        <strain evidence="2 3">H2</strain>
    </source>
</reference>
<dbReference type="InterPro" id="IPR007393">
    <property type="entry name" value="YlxR_dom"/>
</dbReference>
<name>A0A6B8KKM8_9HYPH</name>
<dbReference type="Gene3D" id="3.30.1230.10">
    <property type="entry name" value="YlxR-like"/>
    <property type="match status" value="1"/>
</dbReference>
<dbReference type="PANTHER" id="PTHR34215">
    <property type="entry name" value="BLL0784 PROTEIN"/>
    <property type="match status" value="1"/>
</dbReference>
<dbReference type="OrthoDB" id="9799836at2"/>
<dbReference type="Gene3D" id="3.30.1330.30">
    <property type="match status" value="1"/>
</dbReference>
<dbReference type="Pfam" id="PF04296">
    <property type="entry name" value="YlxR"/>
    <property type="match status" value="1"/>
</dbReference>
<accession>A0A6B8KKM8</accession>
<dbReference type="EMBL" id="CP046052">
    <property type="protein sequence ID" value="QGM47218.1"/>
    <property type="molecule type" value="Genomic_DNA"/>
</dbReference>
<organism evidence="2 3">
    <name type="scientific">Methylocystis heyeri</name>
    <dbReference type="NCBI Taxonomy" id="391905"/>
    <lineage>
        <taxon>Bacteria</taxon>
        <taxon>Pseudomonadati</taxon>
        <taxon>Pseudomonadota</taxon>
        <taxon>Alphaproteobacteria</taxon>
        <taxon>Hyphomicrobiales</taxon>
        <taxon>Methylocystaceae</taxon>
        <taxon>Methylocystis</taxon>
    </lineage>
</organism>
<evidence type="ECO:0000259" key="1">
    <source>
        <dbReference type="Pfam" id="PF04296"/>
    </source>
</evidence>
<keyword evidence="3" id="KW-1185">Reference proteome</keyword>
<dbReference type="InterPro" id="IPR035931">
    <property type="entry name" value="YlxR-like_sf"/>
</dbReference>
<dbReference type="SUPFAM" id="SSF55315">
    <property type="entry name" value="L30e-like"/>
    <property type="match status" value="1"/>
</dbReference>
<dbReference type="SUPFAM" id="SSF64376">
    <property type="entry name" value="YlxR-like"/>
    <property type="match status" value="1"/>
</dbReference>
<feature type="domain" description="YlxR" evidence="1">
    <location>
        <begin position="10"/>
        <end position="84"/>
    </location>
</feature>
<dbReference type="RefSeq" id="WP_136498241.1">
    <property type="nucleotide sequence ID" value="NZ_CP046052.1"/>
</dbReference>
<dbReference type="InterPro" id="IPR029064">
    <property type="entry name" value="Ribosomal_eL30-like_sf"/>
</dbReference>
<sequence length="238" mass="25514">MTKQASHQERTCIITRRQDAPEGMIRFVRAPDGTVAPDIRSRLPGRGVWVTANAGLVAEAARKQAFSRSLKTRAEASPALAEEVDRLLEADCLQMLAMANKAGAAAFGFGKVAAALEGGEIAVLLEAVDGGEDGRRKLAQSARRGEASTGICPKTVSIFTSNQLDLAFGRTNVIHAGLAAGGLTDAFFSRVARLVRYRAAPGRMVDEELGSRRRLCEDDRATENLMRMGQQDPGSETE</sequence>
<gene>
    <name evidence="2" type="ORF">H2LOC_016795</name>
</gene>
<dbReference type="NCBIfam" id="NF006622">
    <property type="entry name" value="PRK09190.1"/>
    <property type="match status" value="1"/>
</dbReference>
<proteinExistence type="predicted"/>
<dbReference type="InterPro" id="IPR037465">
    <property type="entry name" value="YlxR"/>
</dbReference>
<dbReference type="Proteomes" id="UP000309061">
    <property type="component" value="Chromosome"/>
</dbReference>
<evidence type="ECO:0000313" key="2">
    <source>
        <dbReference type="EMBL" id="QGM47218.1"/>
    </source>
</evidence>
<evidence type="ECO:0000313" key="3">
    <source>
        <dbReference type="Proteomes" id="UP000309061"/>
    </source>
</evidence>
<dbReference type="AlphaFoldDB" id="A0A6B8KKM8"/>
<dbReference type="PANTHER" id="PTHR34215:SF1">
    <property type="entry name" value="YLXR DOMAIN-CONTAINING PROTEIN"/>
    <property type="match status" value="1"/>
</dbReference>
<dbReference type="KEGG" id="mhey:H2LOC_016795"/>
<protein>
    <submittedName>
        <fullName evidence="2">RNA-binding protein</fullName>
    </submittedName>
</protein>